<feature type="signal peptide" evidence="13">
    <location>
        <begin position="1"/>
        <end position="24"/>
    </location>
</feature>
<dbReference type="InterPro" id="IPR039426">
    <property type="entry name" value="TonB-dep_rcpt-like"/>
</dbReference>
<keyword evidence="4" id="KW-0410">Iron transport</keyword>
<feature type="domain" description="TonB-dependent receptor-like beta-barrel" evidence="14">
    <location>
        <begin position="274"/>
        <end position="783"/>
    </location>
</feature>
<evidence type="ECO:0000256" key="3">
    <source>
        <dbReference type="ARBA" id="ARBA00022452"/>
    </source>
</evidence>
<dbReference type="AlphaFoldDB" id="A0A7W6FSB2"/>
<evidence type="ECO:0000256" key="2">
    <source>
        <dbReference type="ARBA" id="ARBA00022448"/>
    </source>
</evidence>
<evidence type="ECO:0000259" key="15">
    <source>
        <dbReference type="Pfam" id="PF07715"/>
    </source>
</evidence>
<keyword evidence="7" id="KW-0406">Ion transport</keyword>
<dbReference type="GO" id="GO:0009279">
    <property type="term" value="C:cell outer membrane"/>
    <property type="evidence" value="ECO:0007669"/>
    <property type="project" value="UniProtKB-SubCell"/>
</dbReference>
<evidence type="ECO:0000256" key="5">
    <source>
        <dbReference type="ARBA" id="ARBA00022692"/>
    </source>
</evidence>
<keyword evidence="9 11" id="KW-0472">Membrane</keyword>
<comment type="subcellular location">
    <subcellularLocation>
        <location evidence="1 11">Cell outer membrane</location>
        <topology evidence="1 11">Multi-pass membrane protein</topology>
    </subcellularLocation>
</comment>
<evidence type="ECO:0000256" key="6">
    <source>
        <dbReference type="ARBA" id="ARBA00023004"/>
    </source>
</evidence>
<keyword evidence="16" id="KW-0675">Receptor</keyword>
<evidence type="ECO:0000256" key="12">
    <source>
        <dbReference type="RuleBase" id="RU003357"/>
    </source>
</evidence>
<feature type="chain" id="PRO_5030908893" evidence="13">
    <location>
        <begin position="25"/>
        <end position="818"/>
    </location>
</feature>
<keyword evidence="5 11" id="KW-0812">Transmembrane</keyword>
<feature type="domain" description="TonB-dependent receptor plug" evidence="15">
    <location>
        <begin position="50"/>
        <end position="158"/>
    </location>
</feature>
<dbReference type="InterPro" id="IPR036942">
    <property type="entry name" value="Beta-barrel_TonB_sf"/>
</dbReference>
<proteinExistence type="inferred from homology"/>
<dbReference type="Pfam" id="PF00593">
    <property type="entry name" value="TonB_dep_Rec_b-barrel"/>
    <property type="match status" value="1"/>
</dbReference>
<name>A0A7W6FSB2_9SPHN</name>
<comment type="caution">
    <text evidence="16">The sequence shown here is derived from an EMBL/GenBank/DDBJ whole genome shotgun (WGS) entry which is preliminary data.</text>
</comment>
<dbReference type="SUPFAM" id="SSF56935">
    <property type="entry name" value="Porins"/>
    <property type="match status" value="1"/>
</dbReference>
<dbReference type="EMBL" id="JACIDT010000027">
    <property type="protein sequence ID" value="MBB3928557.1"/>
    <property type="molecule type" value="Genomic_DNA"/>
</dbReference>
<evidence type="ECO:0000256" key="13">
    <source>
        <dbReference type="SAM" id="SignalP"/>
    </source>
</evidence>
<keyword evidence="8 12" id="KW-0798">TonB box</keyword>
<dbReference type="Proteomes" id="UP000571950">
    <property type="component" value="Unassembled WGS sequence"/>
</dbReference>
<evidence type="ECO:0000256" key="9">
    <source>
        <dbReference type="ARBA" id="ARBA00023136"/>
    </source>
</evidence>
<dbReference type="PANTHER" id="PTHR32552:SF81">
    <property type="entry name" value="TONB-DEPENDENT OUTER MEMBRANE RECEPTOR"/>
    <property type="match status" value="1"/>
</dbReference>
<dbReference type="PROSITE" id="PS52016">
    <property type="entry name" value="TONB_DEPENDENT_REC_3"/>
    <property type="match status" value="1"/>
</dbReference>
<dbReference type="RefSeq" id="WP_188073833.1">
    <property type="nucleotide sequence ID" value="NZ_BSPS01000038.1"/>
</dbReference>
<dbReference type="Pfam" id="PF07715">
    <property type="entry name" value="Plug"/>
    <property type="match status" value="1"/>
</dbReference>
<evidence type="ECO:0000256" key="11">
    <source>
        <dbReference type="PROSITE-ProRule" id="PRU01360"/>
    </source>
</evidence>
<dbReference type="InterPro" id="IPR000531">
    <property type="entry name" value="Beta-barrel_TonB"/>
</dbReference>
<evidence type="ECO:0000313" key="17">
    <source>
        <dbReference type="Proteomes" id="UP000571950"/>
    </source>
</evidence>
<comment type="similarity">
    <text evidence="11 12">Belongs to the TonB-dependent receptor family.</text>
</comment>
<evidence type="ECO:0000256" key="1">
    <source>
        <dbReference type="ARBA" id="ARBA00004571"/>
    </source>
</evidence>
<evidence type="ECO:0000256" key="8">
    <source>
        <dbReference type="ARBA" id="ARBA00023077"/>
    </source>
</evidence>
<keyword evidence="2 11" id="KW-0813">Transport</keyword>
<organism evidence="16 17">
    <name type="scientific">Sphingobium jiangsuense</name>
    <dbReference type="NCBI Taxonomy" id="870476"/>
    <lineage>
        <taxon>Bacteria</taxon>
        <taxon>Pseudomonadati</taxon>
        <taxon>Pseudomonadota</taxon>
        <taxon>Alphaproteobacteria</taxon>
        <taxon>Sphingomonadales</taxon>
        <taxon>Sphingomonadaceae</taxon>
        <taxon>Sphingobium</taxon>
    </lineage>
</organism>
<reference evidence="16 17" key="1">
    <citation type="submission" date="2020-08" db="EMBL/GenBank/DDBJ databases">
        <title>Genomic Encyclopedia of Type Strains, Phase IV (KMG-IV): sequencing the most valuable type-strain genomes for metagenomic binning, comparative biology and taxonomic classification.</title>
        <authorList>
            <person name="Goeker M."/>
        </authorList>
    </citation>
    <scope>NUCLEOTIDE SEQUENCE [LARGE SCALE GENOMIC DNA]</scope>
    <source>
        <strain evidence="16 17">DSM 26189</strain>
    </source>
</reference>
<evidence type="ECO:0000256" key="10">
    <source>
        <dbReference type="ARBA" id="ARBA00023237"/>
    </source>
</evidence>
<keyword evidence="6" id="KW-0408">Iron</keyword>
<evidence type="ECO:0000259" key="14">
    <source>
        <dbReference type="Pfam" id="PF00593"/>
    </source>
</evidence>
<dbReference type="InterPro" id="IPR012910">
    <property type="entry name" value="Plug_dom"/>
</dbReference>
<keyword evidence="13" id="KW-0732">Signal</keyword>
<evidence type="ECO:0000256" key="7">
    <source>
        <dbReference type="ARBA" id="ARBA00023065"/>
    </source>
</evidence>
<accession>A0A7W6FSB2</accession>
<dbReference type="GO" id="GO:0006826">
    <property type="term" value="P:iron ion transport"/>
    <property type="evidence" value="ECO:0007669"/>
    <property type="project" value="UniProtKB-KW"/>
</dbReference>
<keyword evidence="10 11" id="KW-0998">Cell outer membrane</keyword>
<dbReference type="PANTHER" id="PTHR32552">
    <property type="entry name" value="FERRICHROME IRON RECEPTOR-RELATED"/>
    <property type="match status" value="1"/>
</dbReference>
<dbReference type="Gene3D" id="2.40.170.20">
    <property type="entry name" value="TonB-dependent receptor, beta-barrel domain"/>
    <property type="match status" value="2"/>
</dbReference>
<gene>
    <name evidence="16" type="ORF">GGR43_004302</name>
</gene>
<evidence type="ECO:0000256" key="4">
    <source>
        <dbReference type="ARBA" id="ARBA00022496"/>
    </source>
</evidence>
<keyword evidence="17" id="KW-1185">Reference proteome</keyword>
<evidence type="ECO:0000313" key="16">
    <source>
        <dbReference type="EMBL" id="MBB3928557.1"/>
    </source>
</evidence>
<sequence>MRRTLLATTAVIISISSFSTFASAQDAEDQAGAGGLTDIVVTAQRREESLQKAAVAIDAVTGAALTQQGILKAEDITKSVPAISIANGGASNTSIFIRGVGNITSSSWSDPAVTPSYDGVVLARAAGAFASAFYDLARVEVLKGPQGILYGRNATGGAINIIPARPELGSTSGGFNLSYGNYEAVSVDGYVNLATSDNSALRIAGTRQVRDGFNRDGSDDLDRSGLRAQFLIEPSDAVTLRLAADWTKVGGIGPGGSYLGAFNPDSSAPNGYSLAAAPFDSSEGFNTAAANAWRQTLIGAPGFGFLDPMNAQPYVDFTYWGVNAELNWKTDIGTFTILPAYRKSKGSSLFNGPAFNTAFIDETDTQYSLEARLAGSAGMVDYVLGGFYFNEKIRANNEYNQEFVLPIQAYEHKTRSWALFGQLTANLTERFRLVGGLRYTHDYKSMDGMINNFITFCGSPPPNNITPPASFANGCAAPGALPHYPNFLTTGDTINWLVSNGWIAAGSADQPNVQVFPLTNGVGTILKTYNPVVDSGTYSRLTWKASAEFDLTPDNLLYATVETGYRAGGFQLAEGKSRYDPEFITAYTIGSKNRFFNNRVQLNLEGFYWKYKDQQITYFTVDTGGTLISSNENAGKATIKGFDIDAVVKPTRTTTVNAKVQYLDATYDDLHLYTASPRDNIACPFTYTGATAGGAPVKDFNCSGNPLLFSPKWTVNLGAEQVVPVGDTLELVGSVNTAWRDDQWGAFEYLDFERIRAYWQTDVNLTLRSADRGWSISGFIYNLEDKRRISSPQRSPIGMAVARFTAPRTYGLRLSAEF</sequence>
<keyword evidence="3 11" id="KW-1134">Transmembrane beta strand</keyword>
<protein>
    <submittedName>
        <fullName evidence="16">Iron complex outermembrane receptor protein</fullName>
    </submittedName>
</protein>